<dbReference type="InterPro" id="IPR017850">
    <property type="entry name" value="Alkaline_phosphatase_core_sf"/>
</dbReference>
<evidence type="ECO:0000256" key="1">
    <source>
        <dbReference type="ARBA" id="ARBA00008779"/>
    </source>
</evidence>
<feature type="domain" description="Sulfatase N-terminal" evidence="5">
    <location>
        <begin position="29"/>
        <end position="435"/>
    </location>
</feature>
<keyword evidence="3 6" id="KW-0378">Hydrolase</keyword>
<evidence type="ECO:0000259" key="5">
    <source>
        <dbReference type="Pfam" id="PF00884"/>
    </source>
</evidence>
<sequence>MKLLNALVCLSGLLWWHVPVVEAAKAERPNIILIMVDDMGFSDLGCYGSEIETPNIDALAAGGVRFSQFYNSGRCCPTRATLMTGLHPHQTGIGWMTNPPNNTRGYSKPPAYQGYLNRQCVTIGEVLGTAGYATYMAGKWHLGFNDQDRWPLQRGFEKYFGCVSGATRYFYPVAPRGMTFGNKDIENPESTTERPFYTTDAFTDYAIRFLKEHQEKTKQETAKQGQPYFLYLAYTAPHWPLQAHEEEIKKYRGKYRIGWDELRERRLAKQKQLGLISAGTKLSPRDAEVPAWETLKPKKQDEMDLKMAIYAAMIDRIDQNIGKLVGWLKTNDQLDNTLILFLADNGGCAEGGILGRGEFRDVEKRNQEHSNSYGKAWANASNTPFRLYKHFAHEGGTSTPFLMHWPAKIAPQPRWIREPAQLIDIMPTLVDVAGAAYPETFGGNKIHRLDGISLRPVMQGEPLNRTEPIFIEHESNAFVRAGDWKLVGRGVSPAKGYQPQKWELYDVKADRTELNDLAERRRAVVDDLKSKWEAWAKRVGVYPK</sequence>
<dbReference type="AlphaFoldDB" id="A0A517QG32"/>
<evidence type="ECO:0000256" key="4">
    <source>
        <dbReference type="ARBA" id="ARBA00022837"/>
    </source>
</evidence>
<dbReference type="Proteomes" id="UP000315647">
    <property type="component" value="Chromosome"/>
</dbReference>
<dbReference type="FunFam" id="3.40.720.10:FF:000047">
    <property type="entry name" value="Arylsulfatase"/>
    <property type="match status" value="1"/>
</dbReference>
<proteinExistence type="inferred from homology"/>
<evidence type="ECO:0000313" key="6">
    <source>
        <dbReference type="EMBL" id="QDT30599.1"/>
    </source>
</evidence>
<keyword evidence="4" id="KW-0106">Calcium</keyword>
<gene>
    <name evidence="6" type="primary">atsA_64</name>
    <name evidence="6" type="ORF">Enr10x_59670</name>
</gene>
<keyword evidence="7" id="KW-1185">Reference proteome</keyword>
<dbReference type="Gene3D" id="3.40.720.10">
    <property type="entry name" value="Alkaline Phosphatase, subunit A"/>
    <property type="match status" value="1"/>
</dbReference>
<dbReference type="CDD" id="cd16025">
    <property type="entry name" value="PAS_like"/>
    <property type="match status" value="1"/>
</dbReference>
<dbReference type="Gene3D" id="3.30.1120.10">
    <property type="match status" value="1"/>
</dbReference>
<dbReference type="EC" id="3.1.6.1" evidence="6"/>
<dbReference type="SUPFAM" id="SSF53649">
    <property type="entry name" value="Alkaline phosphatase-like"/>
    <property type="match status" value="1"/>
</dbReference>
<comment type="similarity">
    <text evidence="1">Belongs to the sulfatase family.</text>
</comment>
<dbReference type="InterPro" id="IPR050738">
    <property type="entry name" value="Sulfatase"/>
</dbReference>
<accession>A0A517QG32</accession>
<organism evidence="6 7">
    <name type="scientific">Gimesia panareensis</name>
    <dbReference type="NCBI Taxonomy" id="2527978"/>
    <lineage>
        <taxon>Bacteria</taxon>
        <taxon>Pseudomonadati</taxon>
        <taxon>Planctomycetota</taxon>
        <taxon>Planctomycetia</taxon>
        <taxon>Planctomycetales</taxon>
        <taxon>Planctomycetaceae</taxon>
        <taxon>Gimesia</taxon>
    </lineage>
</organism>
<evidence type="ECO:0000313" key="7">
    <source>
        <dbReference type="Proteomes" id="UP000315647"/>
    </source>
</evidence>
<evidence type="ECO:0000256" key="2">
    <source>
        <dbReference type="ARBA" id="ARBA00022723"/>
    </source>
</evidence>
<keyword evidence="2" id="KW-0479">Metal-binding</keyword>
<dbReference type="Pfam" id="PF00884">
    <property type="entry name" value="Sulfatase"/>
    <property type="match status" value="1"/>
</dbReference>
<dbReference type="PROSITE" id="PS00149">
    <property type="entry name" value="SULFATASE_2"/>
    <property type="match status" value="1"/>
</dbReference>
<dbReference type="GO" id="GO:0046872">
    <property type="term" value="F:metal ion binding"/>
    <property type="evidence" value="ECO:0007669"/>
    <property type="project" value="UniProtKB-KW"/>
</dbReference>
<reference evidence="6 7" key="1">
    <citation type="submission" date="2019-03" db="EMBL/GenBank/DDBJ databases">
        <title>Deep-cultivation of Planctomycetes and their phenomic and genomic characterization uncovers novel biology.</title>
        <authorList>
            <person name="Wiegand S."/>
            <person name="Jogler M."/>
            <person name="Boedeker C."/>
            <person name="Pinto D."/>
            <person name="Vollmers J."/>
            <person name="Rivas-Marin E."/>
            <person name="Kohn T."/>
            <person name="Peeters S.H."/>
            <person name="Heuer A."/>
            <person name="Rast P."/>
            <person name="Oberbeckmann S."/>
            <person name="Bunk B."/>
            <person name="Jeske O."/>
            <person name="Meyerdierks A."/>
            <person name="Storesund J.E."/>
            <person name="Kallscheuer N."/>
            <person name="Luecker S."/>
            <person name="Lage O.M."/>
            <person name="Pohl T."/>
            <person name="Merkel B.J."/>
            <person name="Hornburger P."/>
            <person name="Mueller R.-W."/>
            <person name="Bruemmer F."/>
            <person name="Labrenz M."/>
            <person name="Spormann A.M."/>
            <person name="Op den Camp H."/>
            <person name="Overmann J."/>
            <person name="Amann R."/>
            <person name="Jetten M.S.M."/>
            <person name="Mascher T."/>
            <person name="Medema M.H."/>
            <person name="Devos D.P."/>
            <person name="Kaster A.-K."/>
            <person name="Ovreas L."/>
            <person name="Rohde M."/>
            <person name="Galperin M.Y."/>
            <person name="Jogler C."/>
        </authorList>
    </citation>
    <scope>NUCLEOTIDE SEQUENCE [LARGE SCALE GENOMIC DNA]</scope>
    <source>
        <strain evidence="6 7">Enr10</strain>
    </source>
</reference>
<protein>
    <submittedName>
        <fullName evidence="6">Arylsulfatase</fullName>
        <ecNumber evidence="6">3.1.6.1</ecNumber>
    </submittedName>
</protein>
<dbReference type="InterPro" id="IPR000917">
    <property type="entry name" value="Sulfatase_N"/>
</dbReference>
<dbReference type="RefSeq" id="WP_145452493.1">
    <property type="nucleotide sequence ID" value="NZ_CP037421.1"/>
</dbReference>
<dbReference type="GO" id="GO:0004065">
    <property type="term" value="F:arylsulfatase activity"/>
    <property type="evidence" value="ECO:0007669"/>
    <property type="project" value="UniProtKB-EC"/>
</dbReference>
<evidence type="ECO:0000256" key="3">
    <source>
        <dbReference type="ARBA" id="ARBA00022801"/>
    </source>
</evidence>
<dbReference type="PANTHER" id="PTHR42693">
    <property type="entry name" value="ARYLSULFATASE FAMILY MEMBER"/>
    <property type="match status" value="1"/>
</dbReference>
<dbReference type="EMBL" id="CP037421">
    <property type="protein sequence ID" value="QDT30599.1"/>
    <property type="molecule type" value="Genomic_DNA"/>
</dbReference>
<dbReference type="PANTHER" id="PTHR42693:SF53">
    <property type="entry name" value="ENDO-4-O-SULFATASE"/>
    <property type="match status" value="1"/>
</dbReference>
<name>A0A517QG32_9PLAN</name>
<dbReference type="InterPro" id="IPR024607">
    <property type="entry name" value="Sulfatase_CS"/>
</dbReference>